<dbReference type="PANTHER" id="PTHR37306">
    <property type="entry name" value="COLICIN V PRODUCTION PROTEIN"/>
    <property type="match status" value="1"/>
</dbReference>
<reference evidence="6" key="1">
    <citation type="journal article" date="2020" name="J. ISSAAS">
        <title>Lactobacilli and other gastrointestinal microbiota of Peromyscus leucopus, reservoir host for agents of Lyme disease and other zoonoses in North America.</title>
        <authorList>
            <person name="Milovic A."/>
            <person name="Bassam K."/>
            <person name="Shao H."/>
            <person name="Chatzistamou I."/>
            <person name="Tufts D.M."/>
            <person name="Diuk-Wasser M."/>
            <person name="Barbour A.G."/>
        </authorList>
    </citation>
    <scope>NUCLEOTIDE SEQUENCE</scope>
    <source>
        <strain evidence="6">LL40</strain>
    </source>
</reference>
<comment type="subcellular location">
    <subcellularLocation>
        <location evidence="1">Membrane</location>
        <topology evidence="1">Multi-pass membrane protein</topology>
    </subcellularLocation>
</comment>
<gene>
    <name evidence="6" type="ORF">Firmicute1046_0910</name>
</gene>
<dbReference type="AlphaFoldDB" id="A0A650F4K0"/>
<evidence type="ECO:0000256" key="5">
    <source>
        <dbReference type="SAM" id="Phobius"/>
    </source>
</evidence>
<keyword evidence="4 5" id="KW-0472">Membrane</keyword>
<keyword evidence="3 5" id="KW-1133">Transmembrane helix</keyword>
<evidence type="ECO:0000313" key="6">
    <source>
        <dbReference type="EMBL" id="QGT51015.1"/>
    </source>
</evidence>
<protein>
    <recommendedName>
        <fullName evidence="7">Colicin V production protein</fullName>
    </recommendedName>
</protein>
<feature type="transmembrane region" description="Helical" evidence="5">
    <location>
        <begin position="30"/>
        <end position="55"/>
    </location>
</feature>
<sequence>MLDIIVVIILILFLLYGIRTGLVRMALRMGSVLLSILLAWMLYPVVSDILSNFFLKGLSEMIRVNYIEPNLSGMLGSADNVPAFLQGFLQSGAEAAMQSAAETMANNVAELILNVAAFLIVFLLSRLILLLLTHVLDIITRLPLIKQCNKLGGGVLGLLEGGLAVYMILALTFLVAPIRDSEVFQQQVQNSVITRQMYNDNIIIKMVAPNAGTGAEESV</sequence>
<dbReference type="GO" id="GO:0009403">
    <property type="term" value="P:toxin biosynthetic process"/>
    <property type="evidence" value="ECO:0007669"/>
    <property type="project" value="InterPro"/>
</dbReference>
<feature type="transmembrane region" description="Helical" evidence="5">
    <location>
        <begin position="155"/>
        <end position="176"/>
    </location>
</feature>
<evidence type="ECO:0000256" key="3">
    <source>
        <dbReference type="ARBA" id="ARBA00022989"/>
    </source>
</evidence>
<dbReference type="EMBL" id="MN577573">
    <property type="protein sequence ID" value="QGT51015.1"/>
    <property type="molecule type" value="Genomic_DNA"/>
</dbReference>
<dbReference type="InterPro" id="IPR003825">
    <property type="entry name" value="Colicin-V_CvpA"/>
</dbReference>
<dbReference type="GO" id="GO:0016020">
    <property type="term" value="C:membrane"/>
    <property type="evidence" value="ECO:0007669"/>
    <property type="project" value="UniProtKB-SubCell"/>
</dbReference>
<accession>A0A650F4K0</accession>
<feature type="transmembrane region" description="Helical" evidence="5">
    <location>
        <begin position="111"/>
        <end position="135"/>
    </location>
</feature>
<evidence type="ECO:0000256" key="2">
    <source>
        <dbReference type="ARBA" id="ARBA00022692"/>
    </source>
</evidence>
<evidence type="ECO:0008006" key="7">
    <source>
        <dbReference type="Google" id="ProtNLM"/>
    </source>
</evidence>
<dbReference type="PANTHER" id="PTHR37306:SF1">
    <property type="entry name" value="COLICIN V PRODUCTION PROTEIN"/>
    <property type="match status" value="1"/>
</dbReference>
<organism evidence="6">
    <name type="scientific">uncultured Bacillota bacterium</name>
    <dbReference type="NCBI Taxonomy" id="344338"/>
    <lineage>
        <taxon>Bacteria</taxon>
        <taxon>Bacillati</taxon>
        <taxon>Bacillota</taxon>
        <taxon>environmental samples</taxon>
    </lineage>
</organism>
<name>A0A650F4K0_9FIRM</name>
<dbReference type="Pfam" id="PF02674">
    <property type="entry name" value="Colicin_V"/>
    <property type="match status" value="1"/>
</dbReference>
<proteinExistence type="predicted"/>
<evidence type="ECO:0000256" key="4">
    <source>
        <dbReference type="ARBA" id="ARBA00023136"/>
    </source>
</evidence>
<evidence type="ECO:0000256" key="1">
    <source>
        <dbReference type="ARBA" id="ARBA00004141"/>
    </source>
</evidence>
<keyword evidence="2 5" id="KW-0812">Transmembrane</keyword>